<keyword evidence="6 9" id="KW-1133">Transmembrane helix</keyword>
<feature type="transmembrane region" description="Helical" evidence="9">
    <location>
        <begin position="150"/>
        <end position="177"/>
    </location>
</feature>
<feature type="transmembrane region" description="Helical" evidence="9">
    <location>
        <begin position="346"/>
        <end position="365"/>
    </location>
</feature>
<evidence type="ECO:0000256" key="9">
    <source>
        <dbReference type="RuleBase" id="RU369007"/>
    </source>
</evidence>
<evidence type="ECO:0000259" key="11">
    <source>
        <dbReference type="Pfam" id="PF01769"/>
    </source>
</evidence>
<comment type="subcellular location">
    <subcellularLocation>
        <location evidence="1 9">Membrane</location>
        <topology evidence="1 9">Multi-pass membrane protein</topology>
    </subcellularLocation>
</comment>
<keyword evidence="3 9" id="KW-0813">Transport</keyword>
<gene>
    <name evidence="12" type="primary">SLC41A3</name>
</gene>
<feature type="transmembrane region" description="Helical" evidence="9">
    <location>
        <begin position="189"/>
        <end position="214"/>
    </location>
</feature>
<dbReference type="Proteomes" id="UP000002279">
    <property type="component" value="Chromosome X2"/>
</dbReference>
<evidence type="ECO:0000256" key="1">
    <source>
        <dbReference type="ARBA" id="ARBA00004141"/>
    </source>
</evidence>
<evidence type="ECO:0000313" key="12">
    <source>
        <dbReference type="Ensembl" id="ENSOANP00000048125.1"/>
    </source>
</evidence>
<evidence type="ECO:0000256" key="10">
    <source>
        <dbReference type="SAM" id="MobiDB-lite"/>
    </source>
</evidence>
<dbReference type="InterPro" id="IPR006667">
    <property type="entry name" value="SLC41_membr_dom"/>
</dbReference>
<feature type="domain" description="SLC41A/MgtE integral membrane" evidence="11">
    <location>
        <begin position="96"/>
        <end position="209"/>
    </location>
</feature>
<reference evidence="12 13" key="1">
    <citation type="journal article" date="2008" name="Nature">
        <title>Genome analysis of the platypus reveals unique signatures of evolution.</title>
        <authorList>
            <person name="Warren W.C."/>
            <person name="Hillier L.W."/>
            <person name="Marshall Graves J.A."/>
            <person name="Birney E."/>
            <person name="Ponting C.P."/>
            <person name="Grutzner F."/>
            <person name="Belov K."/>
            <person name="Miller W."/>
            <person name="Clarke L."/>
            <person name="Chinwalla A.T."/>
            <person name="Yang S.P."/>
            <person name="Heger A."/>
            <person name="Locke D.P."/>
            <person name="Miethke P."/>
            <person name="Waters P.D."/>
            <person name="Veyrunes F."/>
            <person name="Fulton L."/>
            <person name="Fulton B."/>
            <person name="Graves T."/>
            <person name="Wallis J."/>
            <person name="Puente X.S."/>
            <person name="Lopez-Otin C."/>
            <person name="Ordonez G.R."/>
            <person name="Eichler E.E."/>
            <person name="Chen L."/>
            <person name="Cheng Z."/>
            <person name="Deakin J.E."/>
            <person name="Alsop A."/>
            <person name="Thompson K."/>
            <person name="Kirby P."/>
            <person name="Papenfuss A.T."/>
            <person name="Wakefield M.J."/>
            <person name="Olender T."/>
            <person name="Lancet D."/>
            <person name="Huttley G.A."/>
            <person name="Smit A.F."/>
            <person name="Pask A."/>
            <person name="Temple-Smith P."/>
            <person name="Batzer M.A."/>
            <person name="Walker J.A."/>
            <person name="Konkel M.K."/>
            <person name="Harris R.S."/>
            <person name="Whittington C.M."/>
            <person name="Wong E.S."/>
            <person name="Gemmell N.J."/>
            <person name="Buschiazzo E."/>
            <person name="Vargas Jentzsch I.M."/>
            <person name="Merkel A."/>
            <person name="Schmitz J."/>
            <person name="Zemann A."/>
            <person name="Churakov G."/>
            <person name="Kriegs J.O."/>
            <person name="Brosius J."/>
            <person name="Murchison E.P."/>
            <person name="Sachidanandam R."/>
            <person name="Smith C."/>
            <person name="Hannon G.J."/>
            <person name="Tsend-Ayush E."/>
            <person name="McMillan D."/>
            <person name="Attenborough R."/>
            <person name="Rens W."/>
            <person name="Ferguson-Smith M."/>
            <person name="Lefevre C.M."/>
            <person name="Sharp J.A."/>
            <person name="Nicholas K.R."/>
            <person name="Ray D.A."/>
            <person name="Kube M."/>
            <person name="Reinhardt R."/>
            <person name="Pringle T.H."/>
            <person name="Taylor J."/>
            <person name="Jones R.C."/>
            <person name="Nixon B."/>
            <person name="Dacheux J.L."/>
            <person name="Niwa H."/>
            <person name="Sekita Y."/>
            <person name="Huang X."/>
            <person name="Stark A."/>
            <person name="Kheradpour P."/>
            <person name="Kellis M."/>
            <person name="Flicek P."/>
            <person name="Chen Y."/>
            <person name="Webber C."/>
            <person name="Hardison R."/>
            <person name="Nelson J."/>
            <person name="Hallsworth-Pepin K."/>
            <person name="Delehaunty K."/>
            <person name="Markovic C."/>
            <person name="Minx P."/>
            <person name="Feng Y."/>
            <person name="Kremitzki C."/>
            <person name="Mitreva M."/>
            <person name="Glasscock J."/>
            <person name="Wylie T."/>
            <person name="Wohldmann P."/>
            <person name="Thiru P."/>
            <person name="Nhan M.N."/>
            <person name="Pohl C.S."/>
            <person name="Smith S.M."/>
            <person name="Hou S."/>
            <person name="Nefedov M."/>
            <person name="de Jong P.J."/>
            <person name="Renfree M.B."/>
            <person name="Mardis E.R."/>
            <person name="Wilson R.K."/>
        </authorList>
    </citation>
    <scope>NUCLEOTIDE SEQUENCE [LARGE SCALE GENOMIC DNA]</scope>
    <source>
        <strain evidence="12 13">Glennie</strain>
    </source>
</reference>
<dbReference type="PANTHER" id="PTHR16228:SF22">
    <property type="entry name" value="SOLUTE CARRIER FAMILY 41 MEMBER 3"/>
    <property type="match status" value="1"/>
</dbReference>
<protein>
    <recommendedName>
        <fullName evidence="9">Solute carrier family 41 member</fullName>
    </recommendedName>
</protein>
<feature type="transmembrane region" description="Helical" evidence="9">
    <location>
        <begin position="417"/>
        <end position="440"/>
    </location>
</feature>
<dbReference type="FunFam" id="1.10.357.20:FF:000002">
    <property type="entry name" value="Solute carrier family 41, member 2"/>
    <property type="match status" value="1"/>
</dbReference>
<feature type="transmembrane region" description="Helical" evidence="9">
    <location>
        <begin position="371"/>
        <end position="396"/>
    </location>
</feature>
<dbReference type="GeneTree" id="ENSGT00950000183042"/>
<evidence type="ECO:0000256" key="7">
    <source>
        <dbReference type="ARBA" id="ARBA00023065"/>
    </source>
</evidence>
<evidence type="ECO:0000256" key="3">
    <source>
        <dbReference type="ARBA" id="ARBA00022448"/>
    </source>
</evidence>
<comment type="function">
    <text evidence="9">Acts as a magnesium transporter.</text>
</comment>
<evidence type="ECO:0000256" key="6">
    <source>
        <dbReference type="ARBA" id="ARBA00022989"/>
    </source>
</evidence>
<reference evidence="12" key="3">
    <citation type="submission" date="2025-09" db="UniProtKB">
        <authorList>
            <consortium name="Ensembl"/>
        </authorList>
    </citation>
    <scope>IDENTIFICATION</scope>
    <source>
        <strain evidence="12">Glennie</strain>
    </source>
</reference>
<dbReference type="Pfam" id="PF01769">
    <property type="entry name" value="MgtE"/>
    <property type="match status" value="2"/>
</dbReference>
<dbReference type="InterPro" id="IPR036739">
    <property type="entry name" value="SLC41_membr_dom_sf"/>
</dbReference>
<comment type="similarity">
    <text evidence="2 9">Belongs to the SLC41A transporter family.</text>
</comment>
<dbReference type="AlphaFoldDB" id="A0A6I8P2Q0"/>
<feature type="transmembrane region" description="Helical" evidence="9">
    <location>
        <begin position="112"/>
        <end position="138"/>
    </location>
</feature>
<evidence type="ECO:0000256" key="8">
    <source>
        <dbReference type="ARBA" id="ARBA00023136"/>
    </source>
</evidence>
<feature type="transmembrane region" description="Helical" evidence="9">
    <location>
        <begin position="253"/>
        <end position="273"/>
    </location>
</feature>
<accession>A0A6I8P2Q0</accession>
<evidence type="ECO:0000256" key="4">
    <source>
        <dbReference type="ARBA" id="ARBA00022692"/>
    </source>
</evidence>
<proteinExistence type="inferred from homology"/>
<feature type="region of interest" description="Disordered" evidence="10">
    <location>
        <begin position="1"/>
        <end position="48"/>
    </location>
</feature>
<keyword evidence="5 9" id="KW-0460">Magnesium</keyword>
<dbReference type="GO" id="GO:0016020">
    <property type="term" value="C:membrane"/>
    <property type="evidence" value="ECO:0007669"/>
    <property type="project" value="UniProtKB-SubCell"/>
</dbReference>
<dbReference type="Bgee" id="ENSOANG00000044926">
    <property type="expression patterns" value="Expressed in heart and 7 other cell types or tissues"/>
</dbReference>
<keyword evidence="7 9" id="KW-0406">Ion transport</keyword>
<dbReference type="Ensembl" id="ENSOANT00000049285.1">
    <property type="protein sequence ID" value="ENSOANP00000048125.1"/>
    <property type="gene ID" value="ENSOANG00000044926.1"/>
</dbReference>
<feature type="transmembrane region" description="Helical" evidence="9">
    <location>
        <begin position="66"/>
        <end position="92"/>
    </location>
</feature>
<dbReference type="Gene3D" id="1.10.357.20">
    <property type="entry name" value="SLC41 divalent cation transporters, integral membrane domain"/>
    <property type="match status" value="2"/>
</dbReference>
<name>A0A6I8P2Q0_ORNAN</name>
<dbReference type="CTD" id="54946"/>
<keyword evidence="8 9" id="KW-0472">Membrane</keyword>
<organism evidence="12 13">
    <name type="scientific">Ornithorhynchus anatinus</name>
    <name type="common">Duckbill platypus</name>
    <dbReference type="NCBI Taxonomy" id="9258"/>
    <lineage>
        <taxon>Eukaryota</taxon>
        <taxon>Metazoa</taxon>
        <taxon>Chordata</taxon>
        <taxon>Craniata</taxon>
        <taxon>Vertebrata</taxon>
        <taxon>Euteleostomi</taxon>
        <taxon>Mammalia</taxon>
        <taxon>Monotremata</taxon>
        <taxon>Ornithorhynchidae</taxon>
        <taxon>Ornithorhynchus</taxon>
    </lineage>
</organism>
<dbReference type="GO" id="GO:0015693">
    <property type="term" value="P:magnesium ion transport"/>
    <property type="evidence" value="ECO:0007669"/>
    <property type="project" value="UniProtKB-ARBA"/>
</dbReference>
<keyword evidence="13" id="KW-1185">Reference proteome</keyword>
<evidence type="ECO:0000256" key="5">
    <source>
        <dbReference type="ARBA" id="ARBA00022842"/>
    </source>
</evidence>
<dbReference type="GeneID" id="100081748"/>
<keyword evidence="4 9" id="KW-0812">Transmembrane</keyword>
<dbReference type="RefSeq" id="XP_028909311.1">
    <property type="nucleotide sequence ID" value="XM_029053478.2"/>
</dbReference>
<reference evidence="12" key="2">
    <citation type="submission" date="2025-08" db="UniProtKB">
        <authorList>
            <consortium name="Ensembl"/>
        </authorList>
    </citation>
    <scope>IDENTIFICATION</scope>
    <source>
        <strain evidence="12">Glennie</strain>
    </source>
</reference>
<dbReference type="InterPro" id="IPR045349">
    <property type="entry name" value="SLC41A1-3"/>
</dbReference>
<feature type="transmembrane region" description="Helical" evidence="9">
    <location>
        <begin position="221"/>
        <end position="241"/>
    </location>
</feature>
<feature type="domain" description="SLC41A/MgtE integral membrane" evidence="11">
    <location>
        <begin position="289"/>
        <end position="431"/>
    </location>
</feature>
<dbReference type="PANTHER" id="PTHR16228">
    <property type="entry name" value="DIVALENT CATION TRANSPORTER SOLUTE CARRIER FAMILY 41"/>
    <property type="match status" value="1"/>
</dbReference>
<dbReference type="SUPFAM" id="SSF161093">
    <property type="entry name" value="MgtE membrane domain-like"/>
    <property type="match status" value="2"/>
</dbReference>
<evidence type="ECO:0000313" key="13">
    <source>
        <dbReference type="Proteomes" id="UP000002279"/>
    </source>
</evidence>
<evidence type="ECO:0000256" key="2">
    <source>
        <dbReference type="ARBA" id="ARBA00009749"/>
    </source>
</evidence>
<dbReference type="GO" id="GO:0008324">
    <property type="term" value="F:monoatomic cation transmembrane transporter activity"/>
    <property type="evidence" value="ECO:0007669"/>
    <property type="project" value="UniProtKB-UniRule"/>
</dbReference>
<dbReference type="GO" id="GO:0022890">
    <property type="term" value="F:inorganic cation transmembrane transporter activity"/>
    <property type="evidence" value="ECO:0007669"/>
    <property type="project" value="UniProtKB-UniRule"/>
</dbReference>
<sequence length="460" mass="49628">MKGREARQRRKEGKVRNEKQFGQKLKSHSKHGADGELSGPEAEDASLPQKQLIATKTLRVEPKEETAFAISLQVVLPYIVAGLGLTLAGIMLDSIQANTGQMDSSSKQWNMVISNLAVIQVQATVAGLLAALAALFLGATVSSQVMLDKAIVLCASSITTAFATALILGLVMVAVIIVSQRLGLNPDNIAAPIAASLGDLITLVILAGVSSIFYEYKDCYFLSPLVCCGFISLIPLWVMIAKRNPAILEILKFGWHPVIIAMGISSLGGLILMETISKPHFEGMAVFSPVINGAGGNLVAVQASRISTFLHFWSTPGVLPLGMKSHCPHPCSTFFGQGTNSKSARVLILLVIPGHLLFLYITHILKKDETAFITSTFVVVYLFMALIQVWILLYLADVLLRFLWWKSMDPDNYSIPFLTGLGDLFGTGLLALGFQLVWLISGKPTQSANSTYVSTTTAHP</sequence>